<gene>
    <name evidence="3" type="ORF">F0U83_14620</name>
</gene>
<sequence length="410" mass="45663">MSENNKTNSIAPLFARQPIFDQKNKVIGYELLFRPIESLDTIDGDMATAQVIMNTFAESTLAVAVNDTCAFINFTDTWLLETPPFGPENVVIEVLESVTATSELLTTVKRLHGQGYQIALDDYNCDLGLSSLIPYVSIIKVDVLAHPKKEDLATLVEELRKYPVKLLAEKVEDHAMFSFCQQLGFDLFQGYYFCKPELVEGNVVQTNRLATLDLLAKLSDPDIEVDEIEHALKKDPILMVKLLKLINSARYAHKQKIDTLNRAIVTLGLDSLKRWVTLVVLTGMDDKPSALLSNTLIRAKMMETLATGIPNANAGLFFFVGLLSQIDAFFDRPLQEVIQSLPIDQWMAAAILEHKGDAGELLSLLKFVEVGNWEALNETTLPLSISEVSYAYIDSIEWSNSLLNEFAALG</sequence>
<dbReference type="InterPro" id="IPR052340">
    <property type="entry name" value="RNase_Y/CdgJ"/>
</dbReference>
<dbReference type="Gene3D" id="1.10.3210.10">
    <property type="entry name" value="Hypothetical protein af1432"/>
    <property type="match status" value="1"/>
</dbReference>
<dbReference type="InterPro" id="IPR035919">
    <property type="entry name" value="EAL_sf"/>
</dbReference>
<proteinExistence type="predicted"/>
<dbReference type="Gene3D" id="3.20.20.450">
    <property type="entry name" value="EAL domain"/>
    <property type="match status" value="1"/>
</dbReference>
<dbReference type="Pfam" id="PF00563">
    <property type="entry name" value="EAL"/>
    <property type="match status" value="1"/>
</dbReference>
<dbReference type="SUPFAM" id="SSF141868">
    <property type="entry name" value="EAL domain-like"/>
    <property type="match status" value="1"/>
</dbReference>
<dbReference type="PIRSF" id="PIRSF003180">
    <property type="entry name" value="DiGMPpdiest_YuxH"/>
    <property type="match status" value="1"/>
</dbReference>
<evidence type="ECO:0000313" key="3">
    <source>
        <dbReference type="EMBL" id="QEQ97850.1"/>
    </source>
</evidence>
<dbReference type="EMBL" id="CP043869">
    <property type="protein sequence ID" value="QEQ97850.1"/>
    <property type="molecule type" value="Genomic_DNA"/>
</dbReference>
<dbReference type="AlphaFoldDB" id="A0A5P1RDX7"/>
<dbReference type="InterPro" id="IPR013976">
    <property type="entry name" value="HDOD"/>
</dbReference>
<evidence type="ECO:0000259" key="2">
    <source>
        <dbReference type="PROSITE" id="PS51833"/>
    </source>
</evidence>
<keyword evidence="4" id="KW-1185">Reference proteome</keyword>
<dbReference type="InterPro" id="IPR001633">
    <property type="entry name" value="EAL_dom"/>
</dbReference>
<name>A0A5P1RDX7_9GAMM</name>
<dbReference type="PANTHER" id="PTHR33525:SF4">
    <property type="entry name" value="CYCLIC DI-GMP PHOSPHODIESTERASE CDGJ"/>
    <property type="match status" value="1"/>
</dbReference>
<evidence type="ECO:0000259" key="1">
    <source>
        <dbReference type="PROSITE" id="PS50883"/>
    </source>
</evidence>
<dbReference type="Pfam" id="PF08668">
    <property type="entry name" value="HDOD"/>
    <property type="match status" value="1"/>
</dbReference>
<dbReference type="SMART" id="SM00052">
    <property type="entry name" value="EAL"/>
    <property type="match status" value="1"/>
</dbReference>
<dbReference type="Proteomes" id="UP000324760">
    <property type="component" value="Chromosome"/>
</dbReference>
<protein>
    <submittedName>
        <fullName evidence="3">HDOD domain-containing protein</fullName>
    </submittedName>
</protein>
<dbReference type="PANTHER" id="PTHR33525">
    <property type="match status" value="1"/>
</dbReference>
<dbReference type="PROSITE" id="PS51833">
    <property type="entry name" value="HDOD"/>
    <property type="match status" value="1"/>
</dbReference>
<feature type="domain" description="HDOD" evidence="2">
    <location>
        <begin position="204"/>
        <end position="389"/>
    </location>
</feature>
<dbReference type="KEGG" id="ncu:F0U83_14620"/>
<feature type="domain" description="EAL" evidence="1">
    <location>
        <begin position="1"/>
        <end position="210"/>
    </location>
</feature>
<dbReference type="RefSeq" id="WP_138987966.1">
    <property type="nucleotide sequence ID" value="NZ_CP043869.1"/>
</dbReference>
<accession>A0A5P1RDX7</accession>
<dbReference type="SUPFAM" id="SSF109604">
    <property type="entry name" value="HD-domain/PDEase-like"/>
    <property type="match status" value="1"/>
</dbReference>
<dbReference type="InterPro" id="IPR014408">
    <property type="entry name" value="dGMP_Pdiesterase_EAL/HD-GYP"/>
</dbReference>
<reference evidence="3 4" key="1">
    <citation type="journal article" date="2019" name="Biochem. Eng. J.">
        <title>Metabolic engineering of the marine bacteria Neptunomonas concharum for the production of acetoin and meso-2,3-butanediol from acetate.</title>
        <authorList>
            <person name="Li W."/>
            <person name="Pu N."/>
            <person name="Liu C.-X."/>
            <person name="Yuan Q.-P."/>
            <person name="Li Z.-J."/>
        </authorList>
    </citation>
    <scope>NUCLEOTIDE SEQUENCE [LARGE SCALE GENOMIC DNA]</scope>
    <source>
        <strain evidence="3 4">JCM17730</strain>
    </source>
</reference>
<dbReference type="PROSITE" id="PS50883">
    <property type="entry name" value="EAL"/>
    <property type="match status" value="1"/>
</dbReference>
<organism evidence="3 4">
    <name type="scientific">Neptunomonas concharum</name>
    <dbReference type="NCBI Taxonomy" id="1031538"/>
    <lineage>
        <taxon>Bacteria</taxon>
        <taxon>Pseudomonadati</taxon>
        <taxon>Pseudomonadota</taxon>
        <taxon>Gammaproteobacteria</taxon>
        <taxon>Oceanospirillales</taxon>
        <taxon>Oceanospirillaceae</taxon>
        <taxon>Neptunomonas</taxon>
    </lineage>
</organism>
<evidence type="ECO:0000313" key="4">
    <source>
        <dbReference type="Proteomes" id="UP000324760"/>
    </source>
</evidence>
<dbReference type="OrthoDB" id="9804751at2"/>